<dbReference type="Proteomes" id="UP000315017">
    <property type="component" value="Chromosome"/>
</dbReference>
<dbReference type="EMBL" id="CP036274">
    <property type="protein sequence ID" value="QDU26211.1"/>
    <property type="molecule type" value="Genomic_DNA"/>
</dbReference>
<dbReference type="Pfam" id="PF00072">
    <property type="entry name" value="Response_reg"/>
    <property type="match status" value="2"/>
</dbReference>
<evidence type="ECO:0000256" key="1">
    <source>
        <dbReference type="ARBA" id="ARBA00022553"/>
    </source>
</evidence>
<keyword evidence="1 2" id="KW-0597">Phosphoprotein</keyword>
<dbReference type="AlphaFoldDB" id="A0A517Y7K2"/>
<organism evidence="4 5">
    <name type="scientific">Anatilimnocola aggregata</name>
    <dbReference type="NCBI Taxonomy" id="2528021"/>
    <lineage>
        <taxon>Bacteria</taxon>
        <taxon>Pseudomonadati</taxon>
        <taxon>Planctomycetota</taxon>
        <taxon>Planctomycetia</taxon>
        <taxon>Pirellulales</taxon>
        <taxon>Pirellulaceae</taxon>
        <taxon>Anatilimnocola</taxon>
    </lineage>
</organism>
<dbReference type="CDD" id="cd00156">
    <property type="entry name" value="REC"/>
    <property type="match status" value="1"/>
</dbReference>
<dbReference type="SMART" id="SM00448">
    <property type="entry name" value="REC"/>
    <property type="match status" value="2"/>
</dbReference>
<dbReference type="Gene3D" id="3.40.50.2300">
    <property type="match status" value="2"/>
</dbReference>
<dbReference type="PANTHER" id="PTHR44591:SF3">
    <property type="entry name" value="RESPONSE REGULATORY DOMAIN-CONTAINING PROTEIN"/>
    <property type="match status" value="1"/>
</dbReference>
<dbReference type="InterPro" id="IPR011006">
    <property type="entry name" value="CheY-like_superfamily"/>
</dbReference>
<sequence length="249" mass="26867">MNTKNSRLLIVDDEADTCANLADIFGELGFHVDTANHGVAALELVTTQPPYDIVLLDLRMPGMDGLELYRRIKQISAGTVALIVTAYASSDTAKTAIAAGARHVISKPVSIAKLIGLVESAMNSPLLLVVDDDHDLCDNLWDIFHRVGYRIHLAHDIDAASLTLQNCSFQVVLLDMKLPSGEGSSVLKVVRATNPQARTIVITGCANDQEIRVQQALREGAAAVAYKPFDVPVLLEMVTANLHPFGDKS</sequence>
<evidence type="ECO:0000313" key="4">
    <source>
        <dbReference type="EMBL" id="QDU26211.1"/>
    </source>
</evidence>
<gene>
    <name evidence="4" type="ORF">ETAA8_12860</name>
</gene>
<evidence type="ECO:0000313" key="5">
    <source>
        <dbReference type="Proteomes" id="UP000315017"/>
    </source>
</evidence>
<feature type="modified residue" description="4-aspartylphosphate" evidence="2">
    <location>
        <position position="57"/>
    </location>
</feature>
<feature type="modified residue" description="4-aspartylphosphate" evidence="2">
    <location>
        <position position="175"/>
    </location>
</feature>
<accession>A0A517Y7K2</accession>
<dbReference type="InterPro" id="IPR001789">
    <property type="entry name" value="Sig_transdc_resp-reg_receiver"/>
</dbReference>
<dbReference type="PROSITE" id="PS50110">
    <property type="entry name" value="RESPONSE_REGULATORY"/>
    <property type="match status" value="2"/>
</dbReference>
<protein>
    <submittedName>
        <fullName evidence="4">Response regulator receiver protein</fullName>
    </submittedName>
</protein>
<dbReference type="RefSeq" id="WP_145086410.1">
    <property type="nucleotide sequence ID" value="NZ_CP036274.1"/>
</dbReference>
<name>A0A517Y7K2_9BACT</name>
<feature type="domain" description="Response regulatory" evidence="3">
    <location>
        <begin position="126"/>
        <end position="242"/>
    </location>
</feature>
<evidence type="ECO:0000259" key="3">
    <source>
        <dbReference type="PROSITE" id="PS50110"/>
    </source>
</evidence>
<feature type="domain" description="Response regulatory" evidence="3">
    <location>
        <begin position="7"/>
        <end position="122"/>
    </location>
</feature>
<dbReference type="KEGG" id="aagg:ETAA8_12860"/>
<dbReference type="SUPFAM" id="SSF52172">
    <property type="entry name" value="CheY-like"/>
    <property type="match status" value="2"/>
</dbReference>
<reference evidence="4 5" key="1">
    <citation type="submission" date="2019-02" db="EMBL/GenBank/DDBJ databases">
        <title>Deep-cultivation of Planctomycetes and their phenomic and genomic characterization uncovers novel biology.</title>
        <authorList>
            <person name="Wiegand S."/>
            <person name="Jogler M."/>
            <person name="Boedeker C."/>
            <person name="Pinto D."/>
            <person name="Vollmers J."/>
            <person name="Rivas-Marin E."/>
            <person name="Kohn T."/>
            <person name="Peeters S.H."/>
            <person name="Heuer A."/>
            <person name="Rast P."/>
            <person name="Oberbeckmann S."/>
            <person name="Bunk B."/>
            <person name="Jeske O."/>
            <person name="Meyerdierks A."/>
            <person name="Storesund J.E."/>
            <person name="Kallscheuer N."/>
            <person name="Luecker S."/>
            <person name="Lage O.M."/>
            <person name="Pohl T."/>
            <person name="Merkel B.J."/>
            <person name="Hornburger P."/>
            <person name="Mueller R.-W."/>
            <person name="Bruemmer F."/>
            <person name="Labrenz M."/>
            <person name="Spormann A.M."/>
            <person name="Op den Camp H."/>
            <person name="Overmann J."/>
            <person name="Amann R."/>
            <person name="Jetten M.S.M."/>
            <person name="Mascher T."/>
            <person name="Medema M.H."/>
            <person name="Devos D.P."/>
            <person name="Kaster A.-K."/>
            <person name="Ovreas L."/>
            <person name="Rohde M."/>
            <person name="Galperin M.Y."/>
            <person name="Jogler C."/>
        </authorList>
    </citation>
    <scope>NUCLEOTIDE SEQUENCE [LARGE SCALE GENOMIC DNA]</scope>
    <source>
        <strain evidence="4 5">ETA_A8</strain>
    </source>
</reference>
<dbReference type="OrthoDB" id="9788090at2"/>
<proteinExistence type="predicted"/>
<dbReference type="PANTHER" id="PTHR44591">
    <property type="entry name" value="STRESS RESPONSE REGULATOR PROTEIN 1"/>
    <property type="match status" value="1"/>
</dbReference>
<keyword evidence="5" id="KW-1185">Reference proteome</keyword>
<dbReference type="InterPro" id="IPR050595">
    <property type="entry name" value="Bact_response_regulator"/>
</dbReference>
<evidence type="ECO:0000256" key="2">
    <source>
        <dbReference type="PROSITE-ProRule" id="PRU00169"/>
    </source>
</evidence>
<dbReference type="GO" id="GO:0000160">
    <property type="term" value="P:phosphorelay signal transduction system"/>
    <property type="evidence" value="ECO:0007669"/>
    <property type="project" value="InterPro"/>
</dbReference>